<proteinExistence type="predicted"/>
<protein>
    <submittedName>
        <fullName evidence="1">Uncharacterized protein</fullName>
    </submittedName>
</protein>
<dbReference type="AlphaFoldDB" id="A0A7W2LPK9"/>
<dbReference type="EMBL" id="JACGCZ010000038">
    <property type="protein sequence ID" value="MBA6144636.1"/>
    <property type="molecule type" value="Genomic_DNA"/>
</dbReference>
<organism evidence="1 2">
    <name type="scientific">Pseudomonas juntendi</name>
    <dbReference type="NCBI Taxonomy" id="2666183"/>
    <lineage>
        <taxon>Bacteria</taxon>
        <taxon>Pseudomonadati</taxon>
        <taxon>Pseudomonadota</taxon>
        <taxon>Gammaproteobacteria</taxon>
        <taxon>Pseudomonadales</taxon>
        <taxon>Pseudomonadaceae</taxon>
        <taxon>Pseudomonas</taxon>
    </lineage>
</organism>
<reference evidence="1 2" key="1">
    <citation type="submission" date="2020-07" db="EMBL/GenBank/DDBJ databases">
        <title>Diversity of carbapenemase encoding genes among Pseudomonas putida group clinical isolates in a tertiary Brazilian hospital.</title>
        <authorList>
            <person name="Alberto-Lei F."/>
            <person name="Nodari C.S."/>
            <person name="Streling A.P."/>
            <person name="Paulino J.T."/>
            <person name="Bessa-Neto F.O."/>
            <person name="Cayo R."/>
            <person name="Gales A.C."/>
        </authorList>
    </citation>
    <scope>NUCLEOTIDE SEQUENCE [LARGE SCALE GENOMIC DNA]</scope>
    <source>
        <strain evidence="1 2">12273</strain>
    </source>
</reference>
<gene>
    <name evidence="1" type="ORF">H4B97_19545</name>
</gene>
<dbReference type="RefSeq" id="WP_172828381.1">
    <property type="nucleotide sequence ID" value="NZ_BQHP01000076.1"/>
</dbReference>
<evidence type="ECO:0000313" key="1">
    <source>
        <dbReference type="EMBL" id="MBA6144636.1"/>
    </source>
</evidence>
<dbReference type="Proteomes" id="UP000590738">
    <property type="component" value="Unassembled WGS sequence"/>
</dbReference>
<dbReference type="GeneID" id="97167555"/>
<accession>A0A7W2LPK9</accession>
<comment type="caution">
    <text evidence="1">The sequence shown here is derived from an EMBL/GenBank/DDBJ whole genome shotgun (WGS) entry which is preliminary data.</text>
</comment>
<sequence>MELLIKNMKAAWRQKQYRDGLAERKAYSFTLDVRVKQQLDRLARNQGKTISETLEGLIKKAQLKAEKAEAKERIKNPGRDW</sequence>
<evidence type="ECO:0000313" key="2">
    <source>
        <dbReference type="Proteomes" id="UP000590738"/>
    </source>
</evidence>
<name>A0A7W2LPK9_9PSED</name>